<dbReference type="InterPro" id="IPR006626">
    <property type="entry name" value="PbH1"/>
</dbReference>
<dbReference type="InterPro" id="IPR036772">
    <property type="entry name" value="SRCR-like_dom_sf"/>
</dbReference>
<dbReference type="PANTHER" id="PTHR47653">
    <property type="entry name" value="PROTEIN BARK BEETLE"/>
    <property type="match status" value="1"/>
</dbReference>
<dbReference type="AlphaFoldDB" id="A0A914VW15"/>
<dbReference type="InterPro" id="IPR001190">
    <property type="entry name" value="SRCR"/>
</dbReference>
<organism evidence="12 13">
    <name type="scientific">Plectus sambesii</name>
    <dbReference type="NCBI Taxonomy" id="2011161"/>
    <lineage>
        <taxon>Eukaryota</taxon>
        <taxon>Metazoa</taxon>
        <taxon>Ecdysozoa</taxon>
        <taxon>Nematoda</taxon>
        <taxon>Chromadorea</taxon>
        <taxon>Plectida</taxon>
        <taxon>Plectina</taxon>
        <taxon>Plectoidea</taxon>
        <taxon>Plectidae</taxon>
        <taxon>Plectus</taxon>
    </lineage>
</organism>
<evidence type="ECO:0000313" key="13">
    <source>
        <dbReference type="WBParaSite" id="PSAMB.scaffold2509size22829.g18049.t1"/>
    </source>
</evidence>
<evidence type="ECO:0000256" key="1">
    <source>
        <dbReference type="ARBA" id="ARBA00004167"/>
    </source>
</evidence>
<evidence type="ECO:0000256" key="10">
    <source>
        <dbReference type="SAM" id="MobiDB-lite"/>
    </source>
</evidence>
<evidence type="ECO:0000313" key="12">
    <source>
        <dbReference type="Proteomes" id="UP000887566"/>
    </source>
</evidence>
<keyword evidence="6" id="KW-0472">Membrane</keyword>
<keyword evidence="5" id="KW-1133">Transmembrane helix</keyword>
<keyword evidence="3" id="KW-0732">Signal</keyword>
<dbReference type="Gene3D" id="3.10.250.10">
    <property type="entry name" value="SRCR-like domain"/>
    <property type="match status" value="1"/>
</dbReference>
<dbReference type="Pfam" id="PF00530">
    <property type="entry name" value="SRCR"/>
    <property type="match status" value="1"/>
</dbReference>
<protein>
    <submittedName>
        <fullName evidence="13">SRCR domain-containing protein</fullName>
    </submittedName>
</protein>
<keyword evidence="8" id="KW-0325">Glycoprotein</keyword>
<dbReference type="SMART" id="SM00710">
    <property type="entry name" value="PbH1"/>
    <property type="match status" value="4"/>
</dbReference>
<keyword evidence="4" id="KW-0677">Repeat</keyword>
<feature type="domain" description="SRCR" evidence="11">
    <location>
        <begin position="376"/>
        <end position="476"/>
    </location>
</feature>
<name>A0A914VW15_9BILA</name>
<keyword evidence="7 9" id="KW-1015">Disulfide bond</keyword>
<dbReference type="PROSITE" id="PS50287">
    <property type="entry name" value="SRCR_2"/>
    <property type="match status" value="1"/>
</dbReference>
<dbReference type="FunFam" id="3.10.250.10:FF:000016">
    <property type="entry name" value="Scavenger receptor cysteine-rich protein type 12"/>
    <property type="match status" value="1"/>
</dbReference>
<dbReference type="WBParaSite" id="PSAMB.scaffold2509size22829.g18049.t1">
    <property type="protein sequence ID" value="PSAMB.scaffold2509size22829.g18049.t1"/>
    <property type="gene ID" value="PSAMB.scaffold2509size22829.g18049"/>
</dbReference>
<dbReference type="Proteomes" id="UP000887566">
    <property type="component" value="Unplaced"/>
</dbReference>
<evidence type="ECO:0000256" key="8">
    <source>
        <dbReference type="ARBA" id="ARBA00023180"/>
    </source>
</evidence>
<keyword evidence="2" id="KW-0812">Transmembrane</keyword>
<dbReference type="PANTHER" id="PTHR47653:SF1">
    <property type="entry name" value="DELETED IN MALIGNANT BRAIN TUMORS 1 PROTEIN"/>
    <property type="match status" value="1"/>
</dbReference>
<feature type="disulfide bond" evidence="9">
    <location>
        <begin position="448"/>
        <end position="458"/>
    </location>
</feature>
<dbReference type="GO" id="GO:0045217">
    <property type="term" value="P:cell-cell junction maintenance"/>
    <property type="evidence" value="ECO:0007669"/>
    <property type="project" value="TreeGrafter"/>
</dbReference>
<evidence type="ECO:0000256" key="2">
    <source>
        <dbReference type="ARBA" id="ARBA00022692"/>
    </source>
</evidence>
<dbReference type="SUPFAM" id="SSF56487">
    <property type="entry name" value="SRCR-like"/>
    <property type="match status" value="1"/>
</dbReference>
<proteinExistence type="predicted"/>
<reference evidence="13" key="1">
    <citation type="submission" date="2022-11" db="UniProtKB">
        <authorList>
            <consortium name="WormBaseParasite"/>
        </authorList>
    </citation>
    <scope>IDENTIFICATION</scope>
</reference>
<accession>A0A914VW15</accession>
<evidence type="ECO:0000256" key="7">
    <source>
        <dbReference type="ARBA" id="ARBA00023157"/>
    </source>
</evidence>
<feature type="region of interest" description="Disordered" evidence="10">
    <location>
        <begin position="1"/>
        <end position="34"/>
    </location>
</feature>
<evidence type="ECO:0000256" key="6">
    <source>
        <dbReference type="ARBA" id="ARBA00023136"/>
    </source>
</evidence>
<comment type="caution">
    <text evidence="9">Lacks conserved residue(s) required for the propagation of feature annotation.</text>
</comment>
<evidence type="ECO:0000256" key="5">
    <source>
        <dbReference type="ARBA" id="ARBA00022989"/>
    </source>
</evidence>
<evidence type="ECO:0000256" key="9">
    <source>
        <dbReference type="PROSITE-ProRule" id="PRU00196"/>
    </source>
</evidence>
<dbReference type="PRINTS" id="PR00258">
    <property type="entry name" value="SPERACTRCPTR"/>
</dbReference>
<evidence type="ECO:0000256" key="4">
    <source>
        <dbReference type="ARBA" id="ARBA00022737"/>
    </source>
</evidence>
<dbReference type="InterPro" id="IPR053243">
    <property type="entry name" value="SJ_maturation_regulator"/>
</dbReference>
<evidence type="ECO:0000256" key="3">
    <source>
        <dbReference type="ARBA" id="ARBA00022729"/>
    </source>
</evidence>
<sequence length="700" mass="76504">MTLGPPATAAAAAASKGAEPSSSLSSSFPRRSNPAPRLAKIGFGSLRLAGICSAPLIFIRLINLDTAPSALPPMALYLWTMASHGDWLMLLLLIFVQLTKNTCLALSAPIALKDLDLPVVSIQSGRQKIQITGRDAFDGYFTKVTFPKQRCINGLTVDSLTPLTGAEDIEIIFSPCAASKISWKLVHYRNQGAHFSLDQSILAMELSVVSRSRLPIVDITIESCNATELQQGAYASSICDVPVIAPVLTKIQRDHKLRHHQKPHLKIAAVETKTSMSSIYHRMKRQTDQRITADTTYVLSKSPYNFQNDWIIPPGITATIEPGVELRFAAGTGAVVYGSLIANGTILQPIKFLSLTSSGPEWRGLNFQQNFVMFDVRLTTSEFGNDGIVQVFDDDSQQWRSICGLRWTNSSANVVCKQLGFAEGGSAAPTPSYQVTEKGNFWLSAITCEGNETNIEQCSKSFAQDCSVSPAAVVCKGSADRDTNKPSVLEHVNVTESLYGITVTGRVPKMNHVVSQNSRTNGFTFDIHYDPRQVFNPEITKLTAVNNRNNGIRVQINYPSRSTGKSIEPSFTLRQAISASNRENGLIIRGSGRVLVERSSFFTNTLSGVDCAMNSGHAEFSQSLSASNSLYSWHIVHDGVNSTGRYEVLFNSCNITGHFHDAAIAIFNDNNSDITINNCIFWENYNGAIYFGPFSKSDVK</sequence>
<dbReference type="SMART" id="SM00202">
    <property type="entry name" value="SR"/>
    <property type="match status" value="1"/>
</dbReference>
<comment type="subcellular location">
    <subcellularLocation>
        <location evidence="1">Membrane</location>
        <topology evidence="1">Single-pass membrane protein</topology>
    </subcellularLocation>
</comment>
<feature type="compositionally biased region" description="Low complexity" evidence="10">
    <location>
        <begin position="1"/>
        <end position="32"/>
    </location>
</feature>
<evidence type="ECO:0000259" key="11">
    <source>
        <dbReference type="PROSITE" id="PS50287"/>
    </source>
</evidence>
<dbReference type="GO" id="GO:0016020">
    <property type="term" value="C:membrane"/>
    <property type="evidence" value="ECO:0007669"/>
    <property type="project" value="UniProtKB-SubCell"/>
</dbReference>
<keyword evidence="12" id="KW-1185">Reference proteome</keyword>